<dbReference type="Pfam" id="PF12647">
    <property type="entry name" value="RNHCP"/>
    <property type="match status" value="1"/>
</dbReference>
<gene>
    <name evidence="2" type="ORF">SDC9_90676</name>
</gene>
<name>A0A644ZUB3_9ZZZZ</name>
<evidence type="ECO:0000313" key="2">
    <source>
        <dbReference type="EMBL" id="MPM43998.1"/>
    </source>
</evidence>
<dbReference type="AlphaFoldDB" id="A0A644ZUB3"/>
<dbReference type="EMBL" id="VSSQ01010315">
    <property type="protein sequence ID" value="MPM43998.1"/>
    <property type="molecule type" value="Genomic_DNA"/>
</dbReference>
<organism evidence="2">
    <name type="scientific">bioreactor metagenome</name>
    <dbReference type="NCBI Taxonomy" id="1076179"/>
    <lineage>
        <taxon>unclassified sequences</taxon>
        <taxon>metagenomes</taxon>
        <taxon>ecological metagenomes</taxon>
    </lineage>
</organism>
<feature type="domain" description="RNHCP" evidence="1">
    <location>
        <begin position="45"/>
        <end position="143"/>
    </location>
</feature>
<dbReference type="InterPro" id="IPR024439">
    <property type="entry name" value="RNHCP"/>
</dbReference>
<protein>
    <recommendedName>
        <fullName evidence="1">RNHCP domain-containing protein</fullName>
    </recommendedName>
</protein>
<sequence>MSKKNSWRSNSMNLEAFDEIRYEKLHTARQEKHIREARKDPHQEKQFRCQNCGLLVSTDPELAGVQNRNHCPNCLWSKHVDLNKAGDRKATCQARMQPIGLTVKQNSKKYSASGASGELMLIHRCTACARISINRIAADDSAGQIYRLYRLSFDMEDRLRQRLVEQGIHLLQAADLTTIFSQLFGWQAILEEFQSQPHLLMQELDIQYLTPMG</sequence>
<reference evidence="2" key="1">
    <citation type="submission" date="2019-08" db="EMBL/GenBank/DDBJ databases">
        <authorList>
            <person name="Kucharzyk K."/>
            <person name="Murdoch R.W."/>
            <person name="Higgins S."/>
            <person name="Loffler F."/>
        </authorList>
    </citation>
    <scope>NUCLEOTIDE SEQUENCE</scope>
</reference>
<comment type="caution">
    <text evidence="2">The sequence shown here is derived from an EMBL/GenBank/DDBJ whole genome shotgun (WGS) entry which is preliminary data.</text>
</comment>
<accession>A0A644ZUB3</accession>
<proteinExistence type="predicted"/>
<evidence type="ECO:0000259" key="1">
    <source>
        <dbReference type="Pfam" id="PF12647"/>
    </source>
</evidence>